<keyword evidence="2" id="KW-0808">Transferase</keyword>
<dbReference type="GO" id="GO:0008168">
    <property type="term" value="F:methyltransferase activity"/>
    <property type="evidence" value="ECO:0007669"/>
    <property type="project" value="UniProtKB-KW"/>
</dbReference>
<dbReference type="GO" id="GO:0032259">
    <property type="term" value="P:methylation"/>
    <property type="evidence" value="ECO:0007669"/>
    <property type="project" value="UniProtKB-KW"/>
</dbReference>
<dbReference type="Proteomes" id="UP000316500">
    <property type="component" value="Unassembled WGS sequence"/>
</dbReference>
<dbReference type="AlphaFoldDB" id="A0A558H001"/>
<evidence type="ECO:0000259" key="1">
    <source>
        <dbReference type="Pfam" id="PF13649"/>
    </source>
</evidence>
<dbReference type="Gene3D" id="3.40.50.150">
    <property type="entry name" value="Vaccinia Virus protein VP39"/>
    <property type="match status" value="1"/>
</dbReference>
<name>A0A558H001_PAENT</name>
<proteinExistence type="predicted"/>
<evidence type="ECO:0000313" key="3">
    <source>
        <dbReference type="Proteomes" id="UP000316500"/>
    </source>
</evidence>
<sequence>MFSAFRKYLLIPRLIRLSSAAPKDPRTAWDQYWGNIRSTGATGDVLWDSGSDHELNGYLPTLAHLDPALPVVDVGCGNGSFTRLLAQHFPLAVGLDYSANAVDRARLESADVTTASFAVCDMTAPDAAQTVAAALKEAGWTGEANVFIRGVLHVLDLNGRSALAVNLLPVVGTRGGVFLAETNFPGTPVDYVSHLGATRKSIPAPLEWAIRGLPMPGRFGAAQRAKAFPTADWNLVEEGSASIETRPLSNPSASDVIPGYYALLRARQPG</sequence>
<dbReference type="SUPFAM" id="SSF53335">
    <property type="entry name" value="S-adenosyl-L-methionine-dependent methyltransferases"/>
    <property type="match status" value="1"/>
</dbReference>
<protein>
    <submittedName>
        <fullName evidence="2">Class I SAM-dependent methyltransferase</fullName>
    </submittedName>
</protein>
<gene>
    <name evidence="2" type="ORF">FQP90_12265</name>
</gene>
<dbReference type="InterPro" id="IPR029063">
    <property type="entry name" value="SAM-dependent_MTases_sf"/>
</dbReference>
<keyword evidence="2" id="KW-0489">Methyltransferase</keyword>
<organism evidence="2 3">
    <name type="scientific">Paenarthrobacter nitroguajacolicus</name>
    <name type="common">Arthrobacter nitroguajacolicus</name>
    <dbReference type="NCBI Taxonomy" id="211146"/>
    <lineage>
        <taxon>Bacteria</taxon>
        <taxon>Bacillati</taxon>
        <taxon>Actinomycetota</taxon>
        <taxon>Actinomycetes</taxon>
        <taxon>Micrococcales</taxon>
        <taxon>Micrococcaceae</taxon>
        <taxon>Paenarthrobacter</taxon>
    </lineage>
</organism>
<dbReference type="InterPro" id="IPR041698">
    <property type="entry name" value="Methyltransf_25"/>
</dbReference>
<comment type="caution">
    <text evidence="2">The sequence shown here is derived from an EMBL/GenBank/DDBJ whole genome shotgun (WGS) entry which is preliminary data.</text>
</comment>
<reference evidence="2 3" key="1">
    <citation type="submission" date="2019-07" db="EMBL/GenBank/DDBJ databases">
        <title>Diversity of Bacteria from Kongsfjorden, Arctic.</title>
        <authorList>
            <person name="Yu Y."/>
        </authorList>
    </citation>
    <scope>NUCLEOTIDE SEQUENCE [LARGE SCALE GENOMIC DNA]</scope>
    <source>
        <strain evidence="2 3">SM1928</strain>
    </source>
</reference>
<accession>A0A558H001</accession>
<dbReference type="OrthoDB" id="495703at2"/>
<dbReference type="Pfam" id="PF13649">
    <property type="entry name" value="Methyltransf_25"/>
    <property type="match status" value="1"/>
</dbReference>
<dbReference type="EMBL" id="VNFK01000008">
    <property type="protein sequence ID" value="TVU62406.1"/>
    <property type="molecule type" value="Genomic_DNA"/>
</dbReference>
<feature type="domain" description="Methyltransferase" evidence="1">
    <location>
        <begin position="71"/>
        <end position="129"/>
    </location>
</feature>
<evidence type="ECO:0000313" key="2">
    <source>
        <dbReference type="EMBL" id="TVU62406.1"/>
    </source>
</evidence>
<dbReference type="RefSeq" id="WP_144650683.1">
    <property type="nucleotide sequence ID" value="NZ_VNFK01000008.1"/>
</dbReference>